<keyword evidence="2" id="KW-1185">Reference proteome</keyword>
<dbReference type="Proteomes" id="UP000605427">
    <property type="component" value="Unassembled WGS sequence"/>
</dbReference>
<reference evidence="2" key="1">
    <citation type="journal article" date="2019" name="Int. J. Syst. Evol. Microbiol.">
        <title>The Global Catalogue of Microorganisms (GCM) 10K type strain sequencing project: providing services to taxonomists for standard genome sequencing and annotation.</title>
        <authorList>
            <consortium name="The Broad Institute Genomics Platform"/>
            <consortium name="The Broad Institute Genome Sequencing Center for Infectious Disease"/>
            <person name="Wu L."/>
            <person name="Ma J."/>
        </authorList>
    </citation>
    <scope>NUCLEOTIDE SEQUENCE [LARGE SCALE GENOMIC DNA]</scope>
    <source>
        <strain evidence="2">CCM 8702</strain>
    </source>
</reference>
<accession>A0ABQ1ZY10</accession>
<proteinExistence type="predicted"/>
<evidence type="ECO:0000313" key="1">
    <source>
        <dbReference type="EMBL" id="GGH80765.1"/>
    </source>
</evidence>
<protein>
    <submittedName>
        <fullName evidence="1">Uncharacterized protein</fullName>
    </submittedName>
</protein>
<name>A0ABQ1ZY10_9BACL</name>
<evidence type="ECO:0000313" key="2">
    <source>
        <dbReference type="Proteomes" id="UP000605427"/>
    </source>
</evidence>
<sequence length="88" mass="9921">MNRHPESSSSSSDSLSLTLGQCLNMLHKDLVLVDMTRPGKPTHPVAKWKKLLPLDSPGYELRTMSFNHGRTQKKSIVQVDGPGVWHEW</sequence>
<organism evidence="1 2">
    <name type="scientific">Saccharibacillus endophyticus</name>
    <dbReference type="NCBI Taxonomy" id="2060666"/>
    <lineage>
        <taxon>Bacteria</taxon>
        <taxon>Bacillati</taxon>
        <taxon>Bacillota</taxon>
        <taxon>Bacilli</taxon>
        <taxon>Bacillales</taxon>
        <taxon>Paenibacillaceae</taxon>
        <taxon>Saccharibacillus</taxon>
    </lineage>
</organism>
<gene>
    <name evidence="1" type="ORF">GCM10007362_29580</name>
</gene>
<dbReference type="RefSeq" id="WP_172244806.1">
    <property type="nucleotide sequence ID" value="NZ_BMDD01000003.1"/>
</dbReference>
<comment type="caution">
    <text evidence="1">The sequence shown here is derived from an EMBL/GenBank/DDBJ whole genome shotgun (WGS) entry which is preliminary data.</text>
</comment>
<dbReference type="EMBL" id="BMDD01000003">
    <property type="protein sequence ID" value="GGH80765.1"/>
    <property type="molecule type" value="Genomic_DNA"/>
</dbReference>